<evidence type="ECO:0000313" key="15">
    <source>
        <dbReference type="EMBL" id="SDW83380.1"/>
    </source>
</evidence>
<evidence type="ECO:0000256" key="11">
    <source>
        <dbReference type="RuleBase" id="RU003357"/>
    </source>
</evidence>
<evidence type="ECO:0000256" key="7">
    <source>
        <dbReference type="ARBA" id="ARBA00023136"/>
    </source>
</evidence>
<dbReference type="RefSeq" id="WP_016420804.1">
    <property type="nucleotide sequence ID" value="NZ_FNND01000004.1"/>
</dbReference>
<dbReference type="GeneID" id="85017292"/>
<dbReference type="InterPro" id="IPR036942">
    <property type="entry name" value="Beta-barrel_TonB_sf"/>
</dbReference>
<keyword evidence="4 10" id="KW-0812">Transmembrane</keyword>
<evidence type="ECO:0000256" key="9">
    <source>
        <dbReference type="ARBA" id="ARBA00023237"/>
    </source>
</evidence>
<evidence type="ECO:0000256" key="5">
    <source>
        <dbReference type="ARBA" id="ARBA00022729"/>
    </source>
</evidence>
<dbReference type="InterPro" id="IPR012910">
    <property type="entry name" value="Plug_dom"/>
</dbReference>
<evidence type="ECO:0000256" key="2">
    <source>
        <dbReference type="ARBA" id="ARBA00022448"/>
    </source>
</evidence>
<keyword evidence="9 10" id="KW-0998">Cell outer membrane</keyword>
<dbReference type="InterPro" id="IPR039426">
    <property type="entry name" value="TonB-dep_rcpt-like"/>
</dbReference>
<dbReference type="InterPro" id="IPR008969">
    <property type="entry name" value="CarboxyPept-like_regulatory"/>
</dbReference>
<evidence type="ECO:0000256" key="3">
    <source>
        <dbReference type="ARBA" id="ARBA00022452"/>
    </source>
</evidence>
<keyword evidence="5 12" id="KW-0732">Signal</keyword>
<keyword evidence="3 10" id="KW-1134">Transmembrane beta strand</keyword>
<keyword evidence="6 11" id="KW-0798">TonB box</keyword>
<evidence type="ECO:0000256" key="8">
    <source>
        <dbReference type="ARBA" id="ARBA00023170"/>
    </source>
</evidence>
<comment type="similarity">
    <text evidence="10 11">Belongs to the TonB-dependent receptor family.</text>
</comment>
<organism evidence="15 16">
    <name type="scientific">Capnocytophaga granulosa</name>
    <dbReference type="NCBI Taxonomy" id="45242"/>
    <lineage>
        <taxon>Bacteria</taxon>
        <taxon>Pseudomonadati</taxon>
        <taxon>Bacteroidota</taxon>
        <taxon>Flavobacteriia</taxon>
        <taxon>Flavobacteriales</taxon>
        <taxon>Flavobacteriaceae</taxon>
        <taxon>Capnocytophaga</taxon>
    </lineage>
</organism>
<dbReference type="GO" id="GO:0044718">
    <property type="term" value="P:siderophore transmembrane transport"/>
    <property type="evidence" value="ECO:0007669"/>
    <property type="project" value="TreeGrafter"/>
</dbReference>
<evidence type="ECO:0000259" key="13">
    <source>
        <dbReference type="Pfam" id="PF00593"/>
    </source>
</evidence>
<dbReference type="OrthoDB" id="9803050at2"/>
<dbReference type="InterPro" id="IPR037066">
    <property type="entry name" value="Plug_dom_sf"/>
</dbReference>
<dbReference type="SUPFAM" id="SSF49464">
    <property type="entry name" value="Carboxypeptidase regulatory domain-like"/>
    <property type="match status" value="1"/>
</dbReference>
<feature type="signal peptide" evidence="12">
    <location>
        <begin position="1"/>
        <end position="19"/>
    </location>
</feature>
<gene>
    <name evidence="15" type="ORF">SAMN05444420_104187</name>
</gene>
<comment type="subcellular location">
    <subcellularLocation>
        <location evidence="1 10">Cell outer membrane</location>
        <topology evidence="1 10">Multi-pass membrane protein</topology>
    </subcellularLocation>
</comment>
<feature type="domain" description="TonB-dependent receptor-like beta-barrel" evidence="13">
    <location>
        <begin position="281"/>
        <end position="747"/>
    </location>
</feature>
<evidence type="ECO:0000256" key="12">
    <source>
        <dbReference type="SAM" id="SignalP"/>
    </source>
</evidence>
<keyword evidence="16" id="KW-1185">Reference proteome</keyword>
<evidence type="ECO:0000256" key="10">
    <source>
        <dbReference type="PROSITE-ProRule" id="PRU01360"/>
    </source>
</evidence>
<dbReference type="AlphaFoldDB" id="A0A1H2WRW4"/>
<dbReference type="Gene3D" id="2.60.40.1120">
    <property type="entry name" value="Carboxypeptidase-like, regulatory domain"/>
    <property type="match status" value="1"/>
</dbReference>
<dbReference type="Pfam" id="PF00593">
    <property type="entry name" value="TonB_dep_Rec_b-barrel"/>
    <property type="match status" value="1"/>
</dbReference>
<protein>
    <submittedName>
        <fullName evidence="15">Outer membrane receptor proteins, mostly Fe transport</fullName>
    </submittedName>
</protein>
<dbReference type="GO" id="GO:0009279">
    <property type="term" value="C:cell outer membrane"/>
    <property type="evidence" value="ECO:0007669"/>
    <property type="project" value="UniProtKB-SubCell"/>
</dbReference>
<dbReference type="PANTHER" id="PTHR30069">
    <property type="entry name" value="TONB-DEPENDENT OUTER MEMBRANE RECEPTOR"/>
    <property type="match status" value="1"/>
</dbReference>
<dbReference type="Gene3D" id="2.170.130.10">
    <property type="entry name" value="TonB-dependent receptor, plug domain"/>
    <property type="match status" value="1"/>
</dbReference>
<reference evidence="15 16" key="1">
    <citation type="submission" date="2016-10" db="EMBL/GenBank/DDBJ databases">
        <authorList>
            <person name="Varghese N."/>
            <person name="Submissions S."/>
        </authorList>
    </citation>
    <scope>NUCLEOTIDE SEQUENCE [LARGE SCALE GENOMIC DNA]</scope>
    <source>
        <strain evidence="15 16">DSM 11449</strain>
    </source>
</reference>
<dbReference type="SUPFAM" id="SSF56935">
    <property type="entry name" value="Porins"/>
    <property type="match status" value="1"/>
</dbReference>
<keyword evidence="8 15" id="KW-0675">Receptor</keyword>
<feature type="domain" description="TonB-dependent receptor plug" evidence="14">
    <location>
        <begin position="123"/>
        <end position="220"/>
    </location>
</feature>
<evidence type="ECO:0000313" key="16">
    <source>
        <dbReference type="Proteomes" id="UP000182771"/>
    </source>
</evidence>
<dbReference type="GO" id="GO:0015344">
    <property type="term" value="F:siderophore uptake transmembrane transporter activity"/>
    <property type="evidence" value="ECO:0007669"/>
    <property type="project" value="TreeGrafter"/>
</dbReference>
<keyword evidence="7 10" id="KW-0472">Membrane</keyword>
<evidence type="ECO:0000256" key="4">
    <source>
        <dbReference type="ARBA" id="ARBA00022692"/>
    </source>
</evidence>
<evidence type="ECO:0000256" key="6">
    <source>
        <dbReference type="ARBA" id="ARBA00023077"/>
    </source>
</evidence>
<dbReference type="Pfam" id="PF07715">
    <property type="entry name" value="Plug"/>
    <property type="match status" value="1"/>
</dbReference>
<dbReference type="EMBL" id="FNND01000004">
    <property type="protein sequence ID" value="SDW83380.1"/>
    <property type="molecule type" value="Genomic_DNA"/>
</dbReference>
<keyword evidence="2 10" id="KW-0813">Transport</keyword>
<dbReference type="Proteomes" id="UP000182771">
    <property type="component" value="Unassembled WGS sequence"/>
</dbReference>
<dbReference type="PROSITE" id="PS52016">
    <property type="entry name" value="TONB_DEPENDENT_REC_3"/>
    <property type="match status" value="1"/>
</dbReference>
<dbReference type="Pfam" id="PF13715">
    <property type="entry name" value="CarbopepD_reg_2"/>
    <property type="match status" value="1"/>
</dbReference>
<evidence type="ECO:0000259" key="14">
    <source>
        <dbReference type="Pfam" id="PF07715"/>
    </source>
</evidence>
<dbReference type="InterPro" id="IPR000531">
    <property type="entry name" value="Beta-barrel_TonB"/>
</dbReference>
<name>A0A1H2WRW4_9FLAO</name>
<sequence>MNKHLLLLLCVLCLSPLWAQRKYTLSGTITDSASGEKLLGVNVIVKGTQMGATTNAYGFYSLTLPQGDYTLQVAYLGFKTIEETLHLKGNLRRNYKLLEEDIALEGIEITAHSTPKVDIRTPQMSVASIPIQTIKKLPVLVGEVDIIKSLQQLPGVSNAGEASSGFNVRGGAADQNLIMLDQATIFNASHLFGFLSIYNADAIRDMKLYKGGMPARYGGRISSVLDVYQKDGNNTQFHATGGIGALSSRLLAEGPIVKDKSSFLIGGRASYAHLFLKLTDNNNSAYFYDLNTKLNTKIDDQNSLYLSGYFGRDVFDLSQTISNSYGNALVNLRWNHLFSDQLFSNLSLIYSDYYYGLNVPLSGFKWDSWVRNLNLMYDFKHYFSDRFKVGYGLQGTYYDFNPGKITPIGESTISYKALAHKYAVELGLYAEAEHKLSEPLTLSYGLRWSNFYHLGKRTMDKYYADQAVIFNPLQRIYERGIPIGQKSYKAGELIDVYAHLEPRLSLAYAFDDHRSIKASYARMTQYLHLISNTASPTPLDIWTPSDRYLKPQYSDQVALGYTTNLKDGDYSLETEVFYKTVQNRLDYIDGANLVANESIEREVLAGHTRAYGWEVLLRKNTGKFTGWLSYTYSKSQQLTPGRTDYETGINNGQWYASAYDKPHNLSLTGTYTFNKKWNASAVFTLQSGIPANFPIGKYSYFGVSISNYSARNAYRLPVYHRLDVSLSYTPHPERKWKSEWVFGVYNLYNRYNAASIYFRNNRETQQSEAVKLSIFGIVPSLTYNFSF</sequence>
<feature type="chain" id="PRO_5028892280" evidence="12">
    <location>
        <begin position="20"/>
        <end position="787"/>
    </location>
</feature>
<accession>A0A1H2WRW4</accession>
<comment type="caution">
    <text evidence="15">The sequence shown here is derived from an EMBL/GenBank/DDBJ whole genome shotgun (WGS) entry which is preliminary data.</text>
</comment>
<dbReference type="Gene3D" id="2.40.170.20">
    <property type="entry name" value="TonB-dependent receptor, beta-barrel domain"/>
    <property type="match status" value="1"/>
</dbReference>
<evidence type="ECO:0000256" key="1">
    <source>
        <dbReference type="ARBA" id="ARBA00004571"/>
    </source>
</evidence>
<dbReference type="PANTHER" id="PTHR30069:SF29">
    <property type="entry name" value="HEMOGLOBIN AND HEMOGLOBIN-HAPTOGLOBIN-BINDING PROTEIN 1-RELATED"/>
    <property type="match status" value="1"/>
</dbReference>
<proteinExistence type="inferred from homology"/>